<dbReference type="AlphaFoldDB" id="F7T8X9"/>
<organism evidence="1 2">
    <name type="scientific">Achromobacter insuavis AXX-A</name>
    <dbReference type="NCBI Taxonomy" id="1003200"/>
    <lineage>
        <taxon>Bacteria</taxon>
        <taxon>Pseudomonadati</taxon>
        <taxon>Pseudomonadota</taxon>
        <taxon>Betaproteobacteria</taxon>
        <taxon>Burkholderiales</taxon>
        <taxon>Alcaligenaceae</taxon>
        <taxon>Achromobacter</taxon>
    </lineage>
</organism>
<accession>F7T8X9</accession>
<reference evidence="1 2" key="1">
    <citation type="submission" date="2011-06" db="EMBL/GenBank/DDBJ databases">
        <authorList>
            <person name="Bador J."/>
            <person name="Amoureux L."/>
            <person name="Neuwirth C."/>
        </authorList>
    </citation>
    <scope>NUCLEOTIDE SEQUENCE [LARGE SCALE GENOMIC DNA]</scope>
    <source>
        <strain evidence="1 2">AXX-A</strain>
    </source>
</reference>
<comment type="caution">
    <text evidence="1">The sequence shown here is derived from an EMBL/GenBank/DDBJ whole genome shotgun (WGS) entry which is preliminary data.</text>
</comment>
<dbReference type="HOGENOM" id="CLU_1313192_0_0_4"/>
<gene>
    <name evidence="1" type="ORF">AXXA_27125</name>
</gene>
<proteinExistence type="predicted"/>
<dbReference type="Proteomes" id="UP000004853">
    <property type="component" value="Unassembled WGS sequence"/>
</dbReference>
<evidence type="ECO:0000313" key="1">
    <source>
        <dbReference type="EMBL" id="EGP43250.1"/>
    </source>
</evidence>
<evidence type="ECO:0000313" key="2">
    <source>
        <dbReference type="Proteomes" id="UP000004853"/>
    </source>
</evidence>
<dbReference type="EMBL" id="AFRQ01000128">
    <property type="protein sequence ID" value="EGP43250.1"/>
    <property type="molecule type" value="Genomic_DNA"/>
</dbReference>
<name>F7T8X9_9BURK</name>
<protein>
    <submittedName>
        <fullName evidence="1">Uncharacterized protein</fullName>
    </submittedName>
</protein>
<sequence>MARLLVKDIKTYNRLMRGIAMTLVTREDLLVRPTILSGPLSEIKRLIEEAATKSIKGVAPVSLGTSLPPGRGYLSQPGNLGQKGLALSESIGRSVYLDLPSDKATISSVVAFTIQKMEQGQTLSKTLTKSTLLQELELPMHGPAQVNPYLQTRIAITGEFAGMVLNVGIMFFQAQGAMNAIAVMAKDDATFDERFVGGAWCRGECDGNG</sequence>